<dbReference type="EMBL" id="HM133903">
    <property type="protein sequence ID" value="ADY76874.1"/>
    <property type="molecule type" value="Genomic_DNA"/>
</dbReference>
<organismHost>
    <name type="scientific">Ovis aries</name>
    <name type="common">Sheep</name>
    <dbReference type="NCBI Taxonomy" id="9940"/>
</organismHost>
<feature type="compositionally biased region" description="Polar residues" evidence="1">
    <location>
        <begin position="8"/>
        <end position="22"/>
    </location>
</feature>
<sequence length="520" mass="54543">MRERWPNTALTARSAEQLSSRSARSKRCTRAGAPRWSRSTSTCRHASAAPTRSRLGASATRLFSACKFPRMADGSIYYCGGTHVVAAAPGAALVVLDAPGAAAAAAPAGQRVFFAEYGLKKRAGGPITARLRRSGFRGAANAWASVADFEAGGRPSAWTLCAEEASRVPLPTDAALVLAWGAREEPLRACVLARAADAEAPVGAALKEAAFDARAPAAALFAALGAPALAPPLRARLVAPPGAPPRTRLCENPAMLRAFAVGWFGAQLGEASENEKVLPPLIRRGCVWTTADGDARERARRAARRGAATPSVPRGVPPGLGAGHRDAGGRVRRGRALAAARRDEPRARALLRAAGEAAGGQASVRVRHRPVPARRHRRALPVPGLQQEDHPRDRELGRAHDRHAGLRELRPGRGSGRAALELLPLLPRGRDQEPRDVLGAHLAAAAAARGQARERALLHGAHGLPERARAPGRAGDAGGGLPPCGARRAVRARAGLRSHQRLIGAQREVSSGLGARIFFL</sequence>
<feature type="region of interest" description="Disordered" evidence="1">
    <location>
        <begin position="302"/>
        <end position="331"/>
    </location>
</feature>
<protein>
    <submittedName>
        <fullName evidence="2">PP210</fullName>
    </submittedName>
</protein>
<reference evidence="2 3" key="1">
    <citation type="submission" date="2010-04" db="EMBL/GenBank/DDBJ databases">
        <title>Novel immune-modulators identified by a rapid, functional screen of the Parapox virus genome.</title>
        <authorList>
            <person name="McGuire M.J."/>
            <person name="Sykes K.F."/>
            <person name="Johnston S.A."/>
        </authorList>
    </citation>
    <scope>NUCLEOTIDE SEQUENCE [LARGE SCALE GENOMIC DNA]</scope>
    <source>
        <strain evidence="2">D1701</strain>
    </source>
</reference>
<evidence type="ECO:0000313" key="3">
    <source>
        <dbReference type="Proteomes" id="UP000103309"/>
    </source>
</evidence>
<proteinExistence type="predicted"/>
<organismHost>
    <name type="scientific">Homo sapiens</name>
    <name type="common">Human</name>
    <dbReference type="NCBI Taxonomy" id="9606"/>
</organismHost>
<evidence type="ECO:0000256" key="1">
    <source>
        <dbReference type="SAM" id="MobiDB-lite"/>
    </source>
</evidence>
<dbReference type="Proteomes" id="UP000103309">
    <property type="component" value="Segment"/>
</dbReference>
<evidence type="ECO:0000313" key="2">
    <source>
        <dbReference type="EMBL" id="ADY76874.1"/>
    </source>
</evidence>
<organism evidence="2 3">
    <name type="scientific">Orf virus</name>
    <name type="common">ORFV</name>
    <dbReference type="NCBI Taxonomy" id="10258"/>
    <lineage>
        <taxon>Viruses</taxon>
        <taxon>Varidnaviria</taxon>
        <taxon>Bamfordvirae</taxon>
        <taxon>Nucleocytoviricota</taxon>
        <taxon>Pokkesviricetes</taxon>
        <taxon>Chitovirales</taxon>
        <taxon>Poxviridae</taxon>
        <taxon>Chordopoxvirinae</taxon>
        <taxon>Parapoxvirus</taxon>
        <taxon>Parapoxvirus orf</taxon>
    </lineage>
</organism>
<feature type="region of interest" description="Disordered" evidence="1">
    <location>
        <begin position="1"/>
        <end position="47"/>
    </location>
</feature>
<accession>F1AX64</accession>
<organismHost>
    <name type="scientific">Capra hircus</name>
    <name type="common">Goat</name>
    <dbReference type="NCBI Taxonomy" id="9925"/>
</organismHost>
<name>F1AX64_ORFV</name>